<evidence type="ECO:0000313" key="1">
    <source>
        <dbReference type="EMBL" id="BAB03220.1"/>
    </source>
</evidence>
<protein>
    <submittedName>
        <fullName evidence="1">Uncharacterized protein</fullName>
    </submittedName>
</protein>
<proteinExistence type="predicted"/>
<reference evidence="1" key="1">
    <citation type="journal article" date="2000" name="Mol. Microbiol.">
        <title>The R-type pyocin of Pseudomonas aeruginosa is related to P2 phage, and the F-type is related to lambda phage.</title>
        <authorList>
            <person name="Nakayama K."/>
            <person name="Takashima K."/>
            <person name="Ishihara H."/>
            <person name="Shinomiya T."/>
            <person name="Kageyama M."/>
            <person name="Kanaya S."/>
            <person name="Ohnishi M."/>
            <person name="Murata T."/>
            <person name="Mori H."/>
            <person name="Hayashi T."/>
        </authorList>
    </citation>
    <scope>NUCLEOTIDE SEQUENCE</scope>
    <source>
        <strain evidence="1">PML15</strain>
    </source>
</reference>
<sequence>MDIRPAEKLLFNMPFQYSPRMSRMSSCAQMVRIKSICSGISAPRGTGLDLHSGRRSIGTWTLQSTAESGKLARSCCRKPVGGECRFSTPSRV</sequence>
<name>Q9KW10_PSEAI</name>
<dbReference type="EMBL" id="AB046379">
    <property type="protein sequence ID" value="BAB03220.1"/>
    <property type="molecule type" value="Genomic_DNA"/>
</dbReference>
<dbReference type="AlphaFoldDB" id="Q9KW10"/>
<accession>Q9KW10</accession>
<organism evidence="1">
    <name type="scientific">Pseudomonas aeruginosa</name>
    <dbReference type="NCBI Taxonomy" id="287"/>
    <lineage>
        <taxon>Bacteria</taxon>
        <taxon>Pseudomonadati</taxon>
        <taxon>Pseudomonadota</taxon>
        <taxon>Gammaproteobacteria</taxon>
        <taxon>Pseudomonadales</taxon>
        <taxon>Pseudomonadaceae</taxon>
        <taxon>Pseudomonas</taxon>
    </lineage>
</organism>